<proteinExistence type="predicted"/>
<dbReference type="EMBL" id="UOGG01000097">
    <property type="protein sequence ID" value="VAX30100.1"/>
    <property type="molecule type" value="Genomic_DNA"/>
</dbReference>
<dbReference type="AlphaFoldDB" id="A0A3B1D577"/>
<protein>
    <submittedName>
        <fullName evidence="1">Uncharacterized protein</fullName>
    </submittedName>
</protein>
<sequence length="123" mass="13076">MKTAWKLYAIAIFSFAILLTPGLSEQAEASETCLWEGKAPACNGSCRPGYTLIERSKRGDGKKCATGSKAKCCLSSSIIIRGSAPICNGKCKLGEERLGDSKKTRKGKKCRTGKAAICAVKVN</sequence>
<evidence type="ECO:0000313" key="1">
    <source>
        <dbReference type="EMBL" id="VAX30100.1"/>
    </source>
</evidence>
<organism evidence="1">
    <name type="scientific">hydrothermal vent metagenome</name>
    <dbReference type="NCBI Taxonomy" id="652676"/>
    <lineage>
        <taxon>unclassified sequences</taxon>
        <taxon>metagenomes</taxon>
        <taxon>ecological metagenomes</taxon>
    </lineage>
</organism>
<name>A0A3B1D577_9ZZZZ</name>
<gene>
    <name evidence="1" type="ORF">MNBD_NITROSPINAE05-238</name>
</gene>
<reference evidence="1" key="1">
    <citation type="submission" date="2018-06" db="EMBL/GenBank/DDBJ databases">
        <authorList>
            <person name="Zhirakovskaya E."/>
        </authorList>
    </citation>
    <scope>NUCLEOTIDE SEQUENCE</scope>
</reference>
<dbReference type="PANTHER" id="PTHR35180">
    <property type="entry name" value="PROTEIN CBG06219"/>
    <property type="match status" value="1"/>
</dbReference>
<dbReference type="PANTHER" id="PTHR35180:SF4">
    <property type="entry name" value="PROTEIN CBG06219"/>
    <property type="match status" value="1"/>
</dbReference>
<accession>A0A3B1D577</accession>